<dbReference type="EMBL" id="AP004310">
    <property type="protein sequence ID" value="BAD01879.1"/>
    <property type="molecule type" value="Genomic_DNA"/>
</dbReference>
<dbReference type="InParanoid" id="Q6ZEM1"/>
<evidence type="ECO:0000313" key="2">
    <source>
        <dbReference type="EMBL" id="BAD01879.1"/>
    </source>
</evidence>
<keyword evidence="2" id="KW-0614">Plasmid</keyword>
<dbReference type="EnsemblBacteria" id="BAD01879">
    <property type="protein sequence ID" value="BAD01879"/>
    <property type="gene ID" value="BAD01879"/>
</dbReference>
<name>Q6ZEM1_SYNY3</name>
<reference evidence="2 3" key="1">
    <citation type="journal article" date="2003" name="DNA Res.">
        <title>Structural analysis of four large plasmids harboring in a unicellular cyanobacterium, Synechocystis sp. PCC 6803.</title>
        <authorList>
            <person name="Kaneko T."/>
            <person name="Nakamura Y."/>
            <person name="Sasamoto S."/>
            <person name="Watanabe A."/>
            <person name="Kohara M."/>
            <person name="Matsumoto M."/>
            <person name="Shimpo S."/>
            <person name="Yamada M."/>
            <person name="Tabata S."/>
        </authorList>
    </citation>
    <scope>NUCLEOTIDE SEQUENCE [LARGE SCALE GENOMIC DNA]</scope>
    <source>
        <strain evidence="3">ATCC 27184 / PCC 6803 / Kazusa</strain>
    </source>
</reference>
<protein>
    <submittedName>
        <fullName evidence="2">Uncharacterized protein</fullName>
    </submittedName>
</protein>
<organism evidence="2 3">
    <name type="scientific">Synechocystis sp. (strain ATCC 27184 / PCC 6803 / Kazusa)</name>
    <dbReference type="NCBI Taxonomy" id="1111708"/>
    <lineage>
        <taxon>Bacteria</taxon>
        <taxon>Bacillati</taxon>
        <taxon>Cyanobacteriota</taxon>
        <taxon>Cyanophyceae</taxon>
        <taxon>Synechococcales</taxon>
        <taxon>Merismopediaceae</taxon>
        <taxon>Synechocystis</taxon>
    </lineage>
</organism>
<sequence>MTQFYKLTSQTIDQLIAADLPKSAHKLWLWICRLDPFGNRQVQITWERAKEVLGIGKTTFYRALNQLVDAGLLFSHRIVGFCVSSKNGTQDPNLEIESQNCNPQFQKWDSSLYTDLQTFPYSSDDQSEGKEKIPDRSINTNGQGNGIKPKIPEKPATAEISQNSSVIATSQGEEKYSAAGRTKKRTKKNQSFDWLPDGPWSIEGKLDPNFRDWLAKNWQKRYGGDFHDKQADVLAHFRKDPANLPIRWEQYQKEFIHRVENTQMRLANGCQIPEDQQQNLITHQRAVTTVLPPEINPVAVVATQSPVLLPGVEEVTRGLEGVEPVADLSASKNLEEAELATTETCSLVTECEPSPWESESPTEELEAVTRGLESVEPVANLSPNKNLEGAELAATDNCPEYTTLPDGTRLKVFKRQPEPEPVAPEQAQAFRQMMQGLFKGFGSKREVCPKPQSELERLNQWLYDPALREEAINYARRSPNYKYCSETDQIIHCEEF</sequence>
<keyword evidence="3" id="KW-1185">Reference proteome</keyword>
<accession>Q6ZEM1</accession>
<dbReference type="AlphaFoldDB" id="Q6ZEM1"/>
<feature type="region of interest" description="Disordered" evidence="1">
    <location>
        <begin position="120"/>
        <end position="198"/>
    </location>
</feature>
<geneLocation type="plasmid" evidence="2 3">
    <name>pSYSM</name>
</geneLocation>
<proteinExistence type="predicted"/>
<gene>
    <name evidence="2" type="ordered locus">sll5109</name>
</gene>
<evidence type="ECO:0000256" key="1">
    <source>
        <dbReference type="SAM" id="MobiDB-lite"/>
    </source>
</evidence>
<dbReference type="Proteomes" id="UP000001425">
    <property type="component" value="Plasmid pSYSM"/>
</dbReference>
<feature type="compositionally biased region" description="Polar residues" evidence="1">
    <location>
        <begin position="159"/>
        <end position="171"/>
    </location>
</feature>
<dbReference type="KEGG" id="syn:sll5109"/>
<evidence type="ECO:0000313" key="3">
    <source>
        <dbReference type="Proteomes" id="UP000001425"/>
    </source>
</evidence>